<accession>A0A9D3YDL9</accession>
<dbReference type="AlphaFoldDB" id="A0A9D3YDL9"/>
<reference evidence="1" key="2">
    <citation type="submission" date="2020-11" db="EMBL/GenBank/DDBJ databases">
        <authorList>
            <person name="McCartney M.A."/>
            <person name="Auch B."/>
            <person name="Kono T."/>
            <person name="Mallez S."/>
            <person name="Becker A."/>
            <person name="Gohl D.M."/>
            <person name="Silverstein K.A.T."/>
            <person name="Koren S."/>
            <person name="Bechman K.B."/>
            <person name="Herman A."/>
            <person name="Abrahante J.E."/>
            <person name="Garbe J."/>
        </authorList>
    </citation>
    <scope>NUCLEOTIDE SEQUENCE</scope>
    <source>
        <strain evidence="1">Duluth1</strain>
        <tissue evidence="1">Whole animal</tissue>
    </source>
</reference>
<sequence>MSGKTLEELAEAVANIRRSNLSEAKSFAKPPQMMLDTLTATMLLLGEVNPTWDTIKYNMTRGDGKGLTNLVVEYDPSEVSDATKTKAKDLLSKHTLQDLRKCSVFTAIVFEWAVAAVDA</sequence>
<evidence type="ECO:0000313" key="1">
    <source>
        <dbReference type="EMBL" id="KAH3698450.1"/>
    </source>
</evidence>
<organism evidence="1 2">
    <name type="scientific">Dreissena polymorpha</name>
    <name type="common">Zebra mussel</name>
    <name type="synonym">Mytilus polymorpha</name>
    <dbReference type="NCBI Taxonomy" id="45954"/>
    <lineage>
        <taxon>Eukaryota</taxon>
        <taxon>Metazoa</taxon>
        <taxon>Spiralia</taxon>
        <taxon>Lophotrochozoa</taxon>
        <taxon>Mollusca</taxon>
        <taxon>Bivalvia</taxon>
        <taxon>Autobranchia</taxon>
        <taxon>Heteroconchia</taxon>
        <taxon>Euheterodonta</taxon>
        <taxon>Imparidentia</taxon>
        <taxon>Neoheterodontei</taxon>
        <taxon>Myida</taxon>
        <taxon>Dreissenoidea</taxon>
        <taxon>Dreissenidae</taxon>
        <taxon>Dreissena</taxon>
    </lineage>
</organism>
<comment type="caution">
    <text evidence="1">The sequence shown here is derived from an EMBL/GenBank/DDBJ whole genome shotgun (WGS) entry which is preliminary data.</text>
</comment>
<proteinExistence type="predicted"/>
<keyword evidence="2" id="KW-1185">Reference proteome</keyword>
<dbReference type="Proteomes" id="UP000828390">
    <property type="component" value="Unassembled WGS sequence"/>
</dbReference>
<gene>
    <name evidence="1" type="ORF">DPMN_085971</name>
</gene>
<dbReference type="OrthoDB" id="6136670at2759"/>
<reference evidence="1" key="1">
    <citation type="journal article" date="2019" name="bioRxiv">
        <title>The Genome of the Zebra Mussel, Dreissena polymorpha: A Resource for Invasive Species Research.</title>
        <authorList>
            <person name="McCartney M.A."/>
            <person name="Auch B."/>
            <person name="Kono T."/>
            <person name="Mallez S."/>
            <person name="Zhang Y."/>
            <person name="Obille A."/>
            <person name="Becker A."/>
            <person name="Abrahante J.E."/>
            <person name="Garbe J."/>
            <person name="Badalamenti J.P."/>
            <person name="Herman A."/>
            <person name="Mangelson H."/>
            <person name="Liachko I."/>
            <person name="Sullivan S."/>
            <person name="Sone E.D."/>
            <person name="Koren S."/>
            <person name="Silverstein K.A.T."/>
            <person name="Beckman K.B."/>
            <person name="Gohl D.M."/>
        </authorList>
    </citation>
    <scope>NUCLEOTIDE SEQUENCE</scope>
    <source>
        <strain evidence="1">Duluth1</strain>
        <tissue evidence="1">Whole animal</tissue>
    </source>
</reference>
<evidence type="ECO:0000313" key="2">
    <source>
        <dbReference type="Proteomes" id="UP000828390"/>
    </source>
</evidence>
<protein>
    <submittedName>
        <fullName evidence="1">Uncharacterized protein</fullName>
    </submittedName>
</protein>
<name>A0A9D3YDL9_DREPO</name>
<dbReference type="Gene3D" id="1.20.920.60">
    <property type="match status" value="1"/>
</dbReference>
<dbReference type="EMBL" id="JAIWYP010000016">
    <property type="protein sequence ID" value="KAH3698450.1"/>
    <property type="molecule type" value="Genomic_DNA"/>
</dbReference>